<keyword evidence="4" id="KW-0808">Transferase</keyword>
<gene>
    <name evidence="7" type="ORF">RIMI_LOCUS20226485</name>
</gene>
<evidence type="ECO:0000256" key="4">
    <source>
        <dbReference type="ARBA" id="ARBA00022679"/>
    </source>
</evidence>
<dbReference type="PANTHER" id="PTHR48043:SF161">
    <property type="entry name" value="UDP GLUCURONOSYLTRANSFERASE FAMILY 1 MEMBER A1"/>
    <property type="match status" value="1"/>
</dbReference>
<keyword evidence="8" id="KW-1185">Reference proteome</keyword>
<sequence>MARKQLSLFLTTTIVLLTCGLVGFVTAGKVLVVPVDGSHWLSMRPVVDALIQKGHHAVVIVPDINLHLRTSQDYEVKFYPVSYTIQQLQENFFSMSHELFTQRPLLEKFLELQKIFKLGAAFMLDNCAQLLNNSPLIQSLETMNFDVVFTDVILPCGQILADHLSVPSVFFLRGIPCHLDAEASKCPIPLSYVPRMLTSLTDHMNFLQRCFLEESRAGAPSLVNLECQPPQVDSEDSRRVYVVHSSLKVHSTVERHLFHGALHVNGTNIDKYNKQE</sequence>
<dbReference type="EMBL" id="CAUEEQ010067030">
    <property type="protein sequence ID" value="CAJ0965387.1"/>
    <property type="molecule type" value="Genomic_DNA"/>
</dbReference>
<reference evidence="7" key="1">
    <citation type="submission" date="2023-07" db="EMBL/GenBank/DDBJ databases">
        <authorList>
            <person name="Stuckert A."/>
        </authorList>
    </citation>
    <scope>NUCLEOTIDE SEQUENCE</scope>
</reference>
<evidence type="ECO:0000256" key="6">
    <source>
        <dbReference type="ARBA" id="ARBA00022989"/>
    </source>
</evidence>
<organism evidence="7 8">
    <name type="scientific">Ranitomeya imitator</name>
    <name type="common">mimic poison frog</name>
    <dbReference type="NCBI Taxonomy" id="111125"/>
    <lineage>
        <taxon>Eukaryota</taxon>
        <taxon>Metazoa</taxon>
        <taxon>Chordata</taxon>
        <taxon>Craniata</taxon>
        <taxon>Vertebrata</taxon>
        <taxon>Euteleostomi</taxon>
        <taxon>Amphibia</taxon>
        <taxon>Batrachia</taxon>
        <taxon>Anura</taxon>
        <taxon>Neobatrachia</taxon>
        <taxon>Hyloidea</taxon>
        <taxon>Dendrobatidae</taxon>
        <taxon>Dendrobatinae</taxon>
        <taxon>Ranitomeya</taxon>
    </lineage>
</organism>
<dbReference type="InterPro" id="IPR050271">
    <property type="entry name" value="UDP-glycosyltransferase"/>
</dbReference>
<evidence type="ECO:0000313" key="7">
    <source>
        <dbReference type="EMBL" id="CAJ0965387.1"/>
    </source>
</evidence>
<evidence type="ECO:0000256" key="2">
    <source>
        <dbReference type="ARBA" id="ARBA00009995"/>
    </source>
</evidence>
<dbReference type="Pfam" id="PF00201">
    <property type="entry name" value="UDPGT"/>
    <property type="match status" value="1"/>
</dbReference>
<comment type="similarity">
    <text evidence="2">Belongs to the UDP-glycosyltransferase family.</text>
</comment>
<comment type="subcellular location">
    <subcellularLocation>
        <location evidence="1">Membrane</location>
        <topology evidence="1">Single-pass membrane protein</topology>
    </subcellularLocation>
</comment>
<proteinExistence type="inferred from homology"/>
<evidence type="ECO:0000313" key="8">
    <source>
        <dbReference type="Proteomes" id="UP001176940"/>
    </source>
</evidence>
<dbReference type="PANTHER" id="PTHR48043">
    <property type="entry name" value="EG:EG0003.4 PROTEIN-RELATED"/>
    <property type="match status" value="1"/>
</dbReference>
<keyword evidence="5" id="KW-0812">Transmembrane</keyword>
<dbReference type="SUPFAM" id="SSF53756">
    <property type="entry name" value="UDP-Glycosyltransferase/glycogen phosphorylase"/>
    <property type="match status" value="1"/>
</dbReference>
<evidence type="ECO:0000256" key="3">
    <source>
        <dbReference type="ARBA" id="ARBA00022676"/>
    </source>
</evidence>
<dbReference type="Gene3D" id="3.40.50.2000">
    <property type="entry name" value="Glycogen Phosphorylase B"/>
    <property type="match status" value="1"/>
</dbReference>
<protein>
    <submittedName>
        <fullName evidence="7">Uncharacterized protein</fullName>
    </submittedName>
</protein>
<keyword evidence="6" id="KW-1133">Transmembrane helix</keyword>
<dbReference type="InterPro" id="IPR002213">
    <property type="entry name" value="UDP_glucos_trans"/>
</dbReference>
<accession>A0ABN9MGG3</accession>
<comment type="caution">
    <text evidence="7">The sequence shown here is derived from an EMBL/GenBank/DDBJ whole genome shotgun (WGS) entry which is preliminary data.</text>
</comment>
<evidence type="ECO:0000256" key="1">
    <source>
        <dbReference type="ARBA" id="ARBA00004167"/>
    </source>
</evidence>
<keyword evidence="3" id="KW-0328">Glycosyltransferase</keyword>
<keyword evidence="6" id="KW-0472">Membrane</keyword>
<name>A0ABN9MGG3_9NEOB</name>
<dbReference type="Proteomes" id="UP001176940">
    <property type="component" value="Unassembled WGS sequence"/>
</dbReference>
<evidence type="ECO:0000256" key="5">
    <source>
        <dbReference type="ARBA" id="ARBA00022692"/>
    </source>
</evidence>